<dbReference type="AlphaFoldDB" id="A0A087UK14"/>
<dbReference type="InterPro" id="IPR043502">
    <property type="entry name" value="DNA/RNA_pol_sf"/>
</dbReference>
<evidence type="ECO:0000313" key="11">
    <source>
        <dbReference type="Proteomes" id="UP000054359"/>
    </source>
</evidence>
<dbReference type="Pfam" id="PF03175">
    <property type="entry name" value="DNA_pol_B_2"/>
    <property type="match status" value="1"/>
</dbReference>
<evidence type="ECO:0000256" key="6">
    <source>
        <dbReference type="ARBA" id="ARBA00022932"/>
    </source>
</evidence>
<dbReference type="PANTHER" id="PTHR33568:SF3">
    <property type="entry name" value="DNA-DIRECTED DNA POLYMERASE"/>
    <property type="match status" value="1"/>
</dbReference>
<dbReference type="PANTHER" id="PTHR33568">
    <property type="entry name" value="DNA POLYMERASE"/>
    <property type="match status" value="1"/>
</dbReference>
<dbReference type="EC" id="2.7.7.7" evidence="2"/>
<comment type="similarity">
    <text evidence="1">Belongs to the DNA polymerase type-B family.</text>
</comment>
<feature type="non-terminal residue" evidence="10">
    <location>
        <position position="68"/>
    </location>
</feature>
<accession>A0A087UK14</accession>
<comment type="catalytic activity">
    <reaction evidence="8">
        <text>DNA(n) + a 2'-deoxyribonucleoside 5'-triphosphate = DNA(n+1) + diphosphate</text>
        <dbReference type="Rhea" id="RHEA:22508"/>
        <dbReference type="Rhea" id="RHEA-COMP:17339"/>
        <dbReference type="Rhea" id="RHEA-COMP:17340"/>
        <dbReference type="ChEBI" id="CHEBI:33019"/>
        <dbReference type="ChEBI" id="CHEBI:61560"/>
        <dbReference type="ChEBI" id="CHEBI:173112"/>
        <dbReference type="EC" id="2.7.7.7"/>
    </reaction>
</comment>
<evidence type="ECO:0000256" key="3">
    <source>
        <dbReference type="ARBA" id="ARBA00022679"/>
    </source>
</evidence>
<evidence type="ECO:0000259" key="9">
    <source>
        <dbReference type="Pfam" id="PF03175"/>
    </source>
</evidence>
<organism evidence="10 11">
    <name type="scientific">Stegodyphus mimosarum</name>
    <name type="common">African social velvet spider</name>
    <dbReference type="NCBI Taxonomy" id="407821"/>
    <lineage>
        <taxon>Eukaryota</taxon>
        <taxon>Metazoa</taxon>
        <taxon>Ecdysozoa</taxon>
        <taxon>Arthropoda</taxon>
        <taxon>Chelicerata</taxon>
        <taxon>Arachnida</taxon>
        <taxon>Araneae</taxon>
        <taxon>Araneomorphae</taxon>
        <taxon>Entelegynae</taxon>
        <taxon>Eresoidea</taxon>
        <taxon>Eresidae</taxon>
        <taxon>Stegodyphus</taxon>
    </lineage>
</organism>
<keyword evidence="6" id="KW-0239">DNA-directed DNA polymerase</keyword>
<dbReference type="GO" id="GO:0006260">
    <property type="term" value="P:DNA replication"/>
    <property type="evidence" value="ECO:0007669"/>
    <property type="project" value="UniProtKB-KW"/>
</dbReference>
<feature type="domain" description="DNA-directed DNA polymerase family B mitochondria/virus" evidence="9">
    <location>
        <begin position="15"/>
        <end position="56"/>
    </location>
</feature>
<evidence type="ECO:0000256" key="2">
    <source>
        <dbReference type="ARBA" id="ARBA00012417"/>
    </source>
</evidence>
<evidence type="ECO:0000256" key="7">
    <source>
        <dbReference type="ARBA" id="ARBA00023125"/>
    </source>
</evidence>
<evidence type="ECO:0000256" key="8">
    <source>
        <dbReference type="ARBA" id="ARBA00049244"/>
    </source>
</evidence>
<evidence type="ECO:0000256" key="1">
    <source>
        <dbReference type="ARBA" id="ARBA00005755"/>
    </source>
</evidence>
<keyword evidence="11" id="KW-1185">Reference proteome</keyword>
<evidence type="ECO:0000256" key="5">
    <source>
        <dbReference type="ARBA" id="ARBA00022705"/>
    </source>
</evidence>
<keyword evidence="7" id="KW-0238">DNA-binding</keyword>
<dbReference type="GO" id="GO:0003887">
    <property type="term" value="F:DNA-directed DNA polymerase activity"/>
    <property type="evidence" value="ECO:0007669"/>
    <property type="project" value="UniProtKB-KW"/>
</dbReference>
<dbReference type="Proteomes" id="UP000054359">
    <property type="component" value="Unassembled WGS sequence"/>
</dbReference>
<dbReference type="EMBL" id="KK120182">
    <property type="protein sequence ID" value="KFM77703.1"/>
    <property type="molecule type" value="Genomic_DNA"/>
</dbReference>
<dbReference type="GO" id="GO:0003677">
    <property type="term" value="F:DNA binding"/>
    <property type="evidence" value="ECO:0007669"/>
    <property type="project" value="UniProtKB-KW"/>
</dbReference>
<dbReference type="Gene3D" id="1.10.287.690">
    <property type="entry name" value="Helix hairpin bin"/>
    <property type="match status" value="1"/>
</dbReference>
<proteinExistence type="inferred from homology"/>
<dbReference type="GO" id="GO:0000166">
    <property type="term" value="F:nucleotide binding"/>
    <property type="evidence" value="ECO:0007669"/>
    <property type="project" value="InterPro"/>
</dbReference>
<dbReference type="OrthoDB" id="6429966at2759"/>
<protein>
    <recommendedName>
        <fullName evidence="2">DNA-directed DNA polymerase</fullName>
        <ecNumber evidence="2">2.7.7.7</ecNumber>
    </recommendedName>
</protein>
<dbReference type="SUPFAM" id="SSF56672">
    <property type="entry name" value="DNA/RNA polymerases"/>
    <property type="match status" value="1"/>
</dbReference>
<name>A0A087UK14_STEMI</name>
<sequence length="68" mass="7980">ARLQYIRQYEEREGVKLEAEKISKNPGRRQVAKLALNSFWGRWGMNLNKGQLTYVHTVPDFNKMMADP</sequence>
<dbReference type="InterPro" id="IPR004868">
    <property type="entry name" value="DNA-dir_DNA_pol_B_mt/vir"/>
</dbReference>
<keyword evidence="4" id="KW-0548">Nucleotidyltransferase</keyword>
<keyword evidence="5" id="KW-0235">DNA replication</keyword>
<feature type="non-terminal residue" evidence="10">
    <location>
        <position position="1"/>
    </location>
</feature>
<keyword evidence="3" id="KW-0808">Transferase</keyword>
<evidence type="ECO:0000313" key="10">
    <source>
        <dbReference type="EMBL" id="KFM77703.1"/>
    </source>
</evidence>
<gene>
    <name evidence="10" type="ORF">X975_08623</name>
</gene>
<reference evidence="10 11" key="1">
    <citation type="submission" date="2013-11" db="EMBL/GenBank/DDBJ databases">
        <title>Genome sequencing of Stegodyphus mimosarum.</title>
        <authorList>
            <person name="Bechsgaard J."/>
        </authorList>
    </citation>
    <scope>NUCLEOTIDE SEQUENCE [LARGE SCALE GENOMIC DNA]</scope>
</reference>
<evidence type="ECO:0000256" key="4">
    <source>
        <dbReference type="ARBA" id="ARBA00022695"/>
    </source>
</evidence>